<organism evidence="2 3">
    <name type="scientific">Clostridium estertheticum</name>
    <dbReference type="NCBI Taxonomy" id="238834"/>
    <lineage>
        <taxon>Bacteria</taxon>
        <taxon>Bacillati</taxon>
        <taxon>Bacillota</taxon>
        <taxon>Clostridia</taxon>
        <taxon>Eubacteriales</taxon>
        <taxon>Clostridiaceae</taxon>
        <taxon>Clostridium</taxon>
    </lineage>
</organism>
<evidence type="ECO:0000313" key="2">
    <source>
        <dbReference type="EMBL" id="WAG62161.1"/>
    </source>
</evidence>
<keyword evidence="2" id="KW-0255">Endonuclease</keyword>
<evidence type="ECO:0000259" key="1">
    <source>
        <dbReference type="Pfam" id="PF13930"/>
    </source>
</evidence>
<proteinExistence type="predicted"/>
<dbReference type="AlphaFoldDB" id="A0AA47EL20"/>
<dbReference type="Pfam" id="PF13930">
    <property type="entry name" value="Endonuclea_NS_2"/>
    <property type="match status" value="1"/>
</dbReference>
<dbReference type="RefSeq" id="WP_216127846.1">
    <property type="nucleotide sequence ID" value="NZ_JAHLDP010000053.1"/>
</dbReference>
<feature type="domain" description="Type VII secretion system protein EssD-like" evidence="1">
    <location>
        <begin position="41"/>
        <end position="83"/>
    </location>
</feature>
<dbReference type="EMBL" id="CP086239">
    <property type="protein sequence ID" value="WAG62161.1"/>
    <property type="molecule type" value="Genomic_DNA"/>
</dbReference>
<accession>A0AA47EL20</accession>
<name>A0AA47EL20_9CLOT</name>
<dbReference type="GO" id="GO:0004519">
    <property type="term" value="F:endonuclease activity"/>
    <property type="evidence" value="ECO:0007669"/>
    <property type="project" value="UniProtKB-KW"/>
</dbReference>
<keyword evidence="2" id="KW-0378">Hydrolase</keyword>
<sequence>MDVKEKSRSFQDVNMTCDELIGKILKDYSGYSFTQCIAEGQKIENQWASAIKEGKSVKVNGEVKYDGDSLRPLEFNVQYEIDGKHFVSDILN</sequence>
<evidence type="ECO:0000313" key="3">
    <source>
        <dbReference type="Proteomes" id="UP001164733"/>
    </source>
</evidence>
<keyword evidence="2" id="KW-0540">Nuclease</keyword>
<protein>
    <submittedName>
        <fullName evidence="2">DNA/RNA non-specific endonuclease</fullName>
    </submittedName>
</protein>
<dbReference type="Proteomes" id="UP001164733">
    <property type="component" value="Chromosome"/>
</dbReference>
<reference evidence="2" key="1">
    <citation type="submission" date="2021-11" db="EMBL/GenBank/DDBJ databases">
        <title>Clostridia strains as spoilage organisms.</title>
        <authorList>
            <person name="Wambui J."/>
            <person name="Stevens M.J.A."/>
            <person name="Stephan R."/>
        </authorList>
    </citation>
    <scope>NUCLEOTIDE SEQUENCE</scope>
    <source>
        <strain evidence="2">CF009</strain>
    </source>
</reference>
<gene>
    <name evidence="2" type="ORF">LL038_07975</name>
</gene>
<dbReference type="InterPro" id="IPR044927">
    <property type="entry name" value="Endonuclea_NS_2"/>
</dbReference>